<evidence type="ECO:0000259" key="1">
    <source>
        <dbReference type="PROSITE" id="PS50181"/>
    </source>
</evidence>
<feature type="domain" description="F-box" evidence="1">
    <location>
        <begin position="1"/>
        <end position="43"/>
    </location>
</feature>
<dbReference type="Proteomes" id="UP000202176">
    <property type="component" value="Segment"/>
</dbReference>
<dbReference type="RefSeq" id="YP_009001264.1">
    <property type="nucleotide sequence ID" value="NC_023423.1"/>
</dbReference>
<organism evidence="2 3">
    <name type="scientific">Pithovirus sibericum</name>
    <dbReference type="NCBI Taxonomy" id="1450746"/>
    <lineage>
        <taxon>Viruses</taxon>
        <taxon>Pithoviruses</taxon>
        <taxon>Orthopithovirinae</taxon>
        <taxon>Alphapithovirus</taxon>
        <taxon>Alphapithovirus sibericum</taxon>
    </lineage>
</organism>
<dbReference type="InterPro" id="IPR001810">
    <property type="entry name" value="F-box_dom"/>
</dbReference>
<evidence type="ECO:0000313" key="3">
    <source>
        <dbReference type="Proteomes" id="UP000202176"/>
    </source>
</evidence>
<name>W5S5I1_9VIRU</name>
<reference evidence="2 3" key="1">
    <citation type="journal article" date="2014" name="Proc. Natl. Acad. Sci. U.S.A.">
        <title>Thirty-thousand-year-old distant relative of giant icosahedral DNA viruses with a pandoravirus morphology.</title>
        <authorList>
            <person name="Legendre M."/>
            <person name="Bartoli J."/>
            <person name="Shmakova L."/>
            <person name="Jeudy S."/>
            <person name="Labadie K."/>
            <person name="Adrait A."/>
            <person name="Lescot M."/>
            <person name="Poirot O."/>
            <person name="Bertaux L."/>
            <person name="Bruley C."/>
            <person name="Coute Y."/>
            <person name="Rivkina E."/>
            <person name="Abergel C."/>
            <person name="Claverie J.M."/>
        </authorList>
    </citation>
    <scope>NUCLEOTIDE SEQUENCE [LARGE SCALE GENOMIC DNA]</scope>
    <source>
        <strain evidence="2">P1084-T</strain>
    </source>
</reference>
<protein>
    <recommendedName>
        <fullName evidence="1">F-box domain-containing protein</fullName>
    </recommendedName>
</protein>
<accession>W5S5I1</accession>
<dbReference type="PROSITE" id="PS50181">
    <property type="entry name" value="FBOX"/>
    <property type="match status" value="1"/>
</dbReference>
<sequence length="540" mass="63005">MSTLPNEILQMIFIHLPARIIIEICHNSTEVASVCDWNFWRKKARKDFKISFAYFDLPLNTSEGPGSFKEIPFVSEEPYGFSRFTFCPNDRFGQGAFRYYQISTRFQLLPEMLSKEKDRICPGLIEAPAFLLRAQRSCQNHVIPYMLEQIPLDKLGHYFNCLVPFALIFVHKSSDLMQKLEVEEKQSFNFSMLRNFLSDGMFDLIIRKALDLETDPNSYIDNSSKINILHFIDEIGKGTLSEELKQSVFSGPISQDPDAAFKIFFQLCHLTDINDSRDLLFQLIKIIARHRKEEKSGFIEYSRNEKIAGLIVETLRSGNLELLQEVLRQNNLRKIPQKEDKNYLCYFGREGYSHIQQAYFGGNRQIINKVFREDEVRPNDSCFLIEGYLQKCRPEEYFNLFLEIKEHSEKLIALCFETRDCDILSVCLQKYDQKNKGKNSLKTAVNFFRKYLHYGLGHFDVIAWVIRVLKKRSEGTEKSKVKKYLSQILLTGDFSSTDYCPKFERKLCLHYDLVTTQKVSSMMSNSTAMLEEAIRSMIEN</sequence>
<dbReference type="GeneID" id="18266390"/>
<dbReference type="KEGG" id="vg:18266390"/>
<gene>
    <name evidence="2" type="ORF">pv_362</name>
</gene>
<proteinExistence type="predicted"/>
<keyword evidence="3" id="KW-1185">Reference proteome</keyword>
<dbReference type="EMBL" id="KF740664">
    <property type="protein sequence ID" value="AHH01929.1"/>
    <property type="molecule type" value="Genomic_DNA"/>
</dbReference>
<evidence type="ECO:0000313" key="2">
    <source>
        <dbReference type="EMBL" id="AHH01929.1"/>
    </source>
</evidence>